<feature type="region of interest" description="Disordered" evidence="1">
    <location>
        <begin position="759"/>
        <end position="792"/>
    </location>
</feature>
<dbReference type="AlphaFoldDB" id="A0A8K0JFZ5"/>
<feature type="compositionally biased region" description="Basic residues" evidence="1">
    <location>
        <begin position="289"/>
        <end position="305"/>
    </location>
</feature>
<evidence type="ECO:0000313" key="2">
    <source>
        <dbReference type="EMBL" id="KAG7528926.1"/>
    </source>
</evidence>
<keyword evidence="3" id="KW-1185">Reference proteome</keyword>
<name>A0A8K0JFZ5_9TREE</name>
<comment type="caution">
    <text evidence="2">The sequence shown here is derived from an EMBL/GenBank/DDBJ whole genome shotgun (WGS) entry which is preliminary data.</text>
</comment>
<evidence type="ECO:0000256" key="1">
    <source>
        <dbReference type="SAM" id="MobiDB-lite"/>
    </source>
</evidence>
<protein>
    <submittedName>
        <fullName evidence="2">Uncharacterized protein</fullName>
    </submittedName>
</protein>
<dbReference type="Proteomes" id="UP000812966">
    <property type="component" value="Unassembled WGS sequence"/>
</dbReference>
<accession>A0A8K0JFZ5</accession>
<feature type="compositionally biased region" description="Polar residues" evidence="1">
    <location>
        <begin position="770"/>
        <end position="791"/>
    </location>
</feature>
<proteinExistence type="predicted"/>
<feature type="compositionally biased region" description="Polar residues" evidence="1">
    <location>
        <begin position="322"/>
        <end position="335"/>
    </location>
</feature>
<evidence type="ECO:0000313" key="3">
    <source>
        <dbReference type="Proteomes" id="UP000812966"/>
    </source>
</evidence>
<feature type="compositionally biased region" description="Basic and acidic residues" evidence="1">
    <location>
        <begin position="93"/>
        <end position="110"/>
    </location>
</feature>
<feature type="region of interest" description="Disordered" evidence="1">
    <location>
        <begin position="90"/>
        <end position="115"/>
    </location>
</feature>
<organism evidence="2 3">
    <name type="scientific">Filobasidium floriforme</name>
    <dbReference type="NCBI Taxonomy" id="5210"/>
    <lineage>
        <taxon>Eukaryota</taxon>
        <taxon>Fungi</taxon>
        <taxon>Dikarya</taxon>
        <taxon>Basidiomycota</taxon>
        <taxon>Agaricomycotina</taxon>
        <taxon>Tremellomycetes</taxon>
        <taxon>Filobasidiales</taxon>
        <taxon>Filobasidiaceae</taxon>
        <taxon>Filobasidium</taxon>
    </lineage>
</organism>
<feature type="region of interest" description="Disordered" evidence="1">
    <location>
        <begin position="289"/>
        <end position="342"/>
    </location>
</feature>
<feature type="compositionally biased region" description="Basic and acidic residues" evidence="1">
    <location>
        <begin position="306"/>
        <end position="319"/>
    </location>
</feature>
<reference evidence="2" key="1">
    <citation type="submission" date="2020-04" db="EMBL/GenBank/DDBJ databases">
        <title>Analysis of mating type loci in Filobasidium floriforme.</title>
        <authorList>
            <person name="Nowrousian M."/>
        </authorList>
    </citation>
    <scope>NUCLEOTIDE SEQUENCE</scope>
    <source>
        <strain evidence="2">CBS 6242</strain>
    </source>
</reference>
<sequence length="893" mass="101802">MSLSIDLSEVLTDEEIQLLSRPLGGQEEPFDWQRLWDTKGVDWQYDAYACRGAWWIGARDRDHLEESEARLRADWINRIAKRRARSTGQGRQIEIERCRKTRDRRKEQGKLQRPATYSQLELSSLQLSGNSNEATSAEDTIDAWVGNTISSISSSNSFTTDSFGRVTAMQQREECLLEEQDIEKLKRPVLQKSQTAPFRWQIYSFPQATFSRGNYKFCSCGHDYYLKAPPSCLDNIEKERHKIIHGWVTRQMCQEMPWLRNPIAAHLISTFIARNGQCWTERYDTSGERRKHNNRLANRTLRKKQPTRETHIEPAESRGQKRQTGVLSISSQSNKDLLDPQENGTSSMILLELSRDQEETVPFPLFGTNEERAFESQNDDFSAIYPMSASYALLQNTENGPVPQNWALQSYDAAATAPILSCSQPTDVGEVMLPEPDMSVPSQRYHTESQWVGSLDPSLHCSTERPVSTVEALHPESHRSRLPSSGSIAQAGDIVGNLFGRTSLTIDPYRLIWRNGVIRMYIWICEVALCMLVRSFQSVEKQNDAAQFPRVSLGERKAAPIPRKRESKLLKLAGRIDYSLRSDFLYFINVIDMSYTYEHLRRSPCLPSIPPRVPRLPPPPCQSRELPYSRAVVDKLLERPARDDNGRKFPFKNFLLYRDHKPNFEVCRDCCVNWWEPAGKGCRDEVKLFRHKHLSKLVEIEMRKEFPDLETLPHLYVPFVQNRGEDWVVQKGRLIPSQEQKMARQHDFNIFQRKQRQRIRDSKLAESLDPSMTETDESSQFGVSPSSSEGTKPSYGQVFICGLPSSAIDKAWTGSDANLTTLSALCSPKSSDTGNTSTLSQSSPADFHSDLSFGHLTAQTTASSQTAIAEDPDPEAREWSLKVTEHPWLGGLV</sequence>
<dbReference type="EMBL" id="JABELV010000163">
    <property type="protein sequence ID" value="KAG7528926.1"/>
    <property type="molecule type" value="Genomic_DNA"/>
</dbReference>
<gene>
    <name evidence="2" type="ORF">FFLO_05883</name>
</gene>